<dbReference type="Proteomes" id="UP000018542">
    <property type="component" value="Chromosome"/>
</dbReference>
<evidence type="ECO:0000313" key="2">
    <source>
        <dbReference type="EMBL" id="AHB48528.1"/>
    </source>
</evidence>
<name>V5SDC1_9HYPH</name>
<gene>
    <name evidence="2" type="ORF">W911_09200</name>
</gene>
<reference evidence="2 3" key="1">
    <citation type="journal article" date="2014" name="Genome Announc.">
        <title>Complete Genome Sequence of Hyphomicrobium nitrativorans Strain NL23, a Denitrifying Bacterium Isolated from Biofilm of a Methanol-Fed Denitrification System Treating Seawater at the Montreal Biodome.</title>
        <authorList>
            <person name="Martineau C."/>
            <person name="Villeneuve C."/>
            <person name="Mauffrey F."/>
            <person name="Villemur R."/>
        </authorList>
    </citation>
    <scope>NUCLEOTIDE SEQUENCE [LARGE SCALE GENOMIC DNA]</scope>
    <source>
        <strain evidence="2">NL23</strain>
    </source>
</reference>
<organism evidence="2 3">
    <name type="scientific">Hyphomicrobium nitrativorans NL23</name>
    <dbReference type="NCBI Taxonomy" id="1029756"/>
    <lineage>
        <taxon>Bacteria</taxon>
        <taxon>Pseudomonadati</taxon>
        <taxon>Pseudomonadota</taxon>
        <taxon>Alphaproteobacteria</taxon>
        <taxon>Hyphomicrobiales</taxon>
        <taxon>Hyphomicrobiaceae</taxon>
        <taxon>Hyphomicrobium</taxon>
    </lineage>
</organism>
<keyword evidence="1" id="KW-0472">Membrane</keyword>
<keyword evidence="1" id="KW-0812">Transmembrane</keyword>
<dbReference type="OrthoDB" id="9793230at2"/>
<dbReference type="RefSeq" id="WP_023787209.1">
    <property type="nucleotide sequence ID" value="NC_022997.1"/>
</dbReference>
<dbReference type="KEGG" id="hni:W911_09200"/>
<evidence type="ECO:0000256" key="1">
    <source>
        <dbReference type="SAM" id="Phobius"/>
    </source>
</evidence>
<keyword evidence="1" id="KW-1133">Transmembrane helix</keyword>
<sequence length="59" mass="6693">MRLNPPTILIFLISFVLATLALITKLGFVPVPRYLPHQEFWLAIIAYLTLMIGNLVRGL</sequence>
<dbReference type="PATRIC" id="fig|1029756.8.peg.1917"/>
<feature type="transmembrane region" description="Helical" evidence="1">
    <location>
        <begin position="40"/>
        <end position="56"/>
    </location>
</feature>
<evidence type="ECO:0000313" key="3">
    <source>
        <dbReference type="Proteomes" id="UP000018542"/>
    </source>
</evidence>
<feature type="transmembrane region" description="Helical" evidence="1">
    <location>
        <begin position="7"/>
        <end position="28"/>
    </location>
</feature>
<dbReference type="AlphaFoldDB" id="V5SDC1"/>
<proteinExistence type="predicted"/>
<protein>
    <submittedName>
        <fullName evidence="2">Uncharacterized protein</fullName>
    </submittedName>
</protein>
<dbReference type="HOGENOM" id="CLU_2954307_0_0_5"/>
<dbReference type="EMBL" id="CP006912">
    <property type="protein sequence ID" value="AHB48528.1"/>
    <property type="molecule type" value="Genomic_DNA"/>
</dbReference>
<accession>V5SDC1</accession>
<keyword evidence="3" id="KW-1185">Reference proteome</keyword>